<dbReference type="InterPro" id="IPR018490">
    <property type="entry name" value="cNMP-bd_dom_sf"/>
</dbReference>
<dbReference type="InterPro" id="IPR050397">
    <property type="entry name" value="Env_Response_Regulators"/>
</dbReference>
<protein>
    <submittedName>
        <fullName evidence="3">Cyclic nucleotide-binding protein</fullName>
    </submittedName>
</protein>
<dbReference type="InterPro" id="IPR000595">
    <property type="entry name" value="cNMP-bd_dom"/>
</dbReference>
<dbReference type="PANTHER" id="PTHR24567:SF68">
    <property type="entry name" value="DNA-BINDING TRANSCRIPTIONAL DUAL REGULATOR CRP"/>
    <property type="match status" value="1"/>
</dbReference>
<dbReference type="RefSeq" id="WP_047192128.1">
    <property type="nucleotide sequence ID" value="NZ_LCYG01000091.1"/>
</dbReference>
<evidence type="ECO:0000259" key="2">
    <source>
        <dbReference type="PROSITE" id="PS50042"/>
    </source>
</evidence>
<dbReference type="GO" id="GO:0005829">
    <property type="term" value="C:cytosol"/>
    <property type="evidence" value="ECO:0007669"/>
    <property type="project" value="TreeGrafter"/>
</dbReference>
<dbReference type="PANTHER" id="PTHR24567">
    <property type="entry name" value="CRP FAMILY TRANSCRIPTIONAL REGULATORY PROTEIN"/>
    <property type="match status" value="1"/>
</dbReference>
<feature type="transmembrane region" description="Helical" evidence="1">
    <location>
        <begin position="46"/>
        <end position="66"/>
    </location>
</feature>
<evidence type="ECO:0000313" key="3">
    <source>
        <dbReference type="EMBL" id="KLK90269.1"/>
    </source>
</evidence>
<dbReference type="OrthoDB" id="8086566at2"/>
<keyword evidence="4" id="KW-1185">Reference proteome</keyword>
<evidence type="ECO:0000313" key="4">
    <source>
        <dbReference type="Proteomes" id="UP000035489"/>
    </source>
</evidence>
<keyword evidence="1" id="KW-0472">Membrane</keyword>
<comment type="caution">
    <text evidence="3">The sequence shown here is derived from an EMBL/GenBank/DDBJ whole genome shotgun (WGS) entry which is preliminary data.</text>
</comment>
<dbReference type="InterPro" id="IPR014710">
    <property type="entry name" value="RmlC-like_jellyroll"/>
</dbReference>
<dbReference type="GO" id="GO:0003700">
    <property type="term" value="F:DNA-binding transcription factor activity"/>
    <property type="evidence" value="ECO:0007669"/>
    <property type="project" value="TreeGrafter"/>
</dbReference>
<organism evidence="3 4">
    <name type="scientific">Microvirga vignae</name>
    <dbReference type="NCBI Taxonomy" id="1225564"/>
    <lineage>
        <taxon>Bacteria</taxon>
        <taxon>Pseudomonadati</taxon>
        <taxon>Pseudomonadota</taxon>
        <taxon>Alphaproteobacteria</taxon>
        <taxon>Hyphomicrobiales</taxon>
        <taxon>Methylobacteriaceae</taxon>
        <taxon>Microvirga</taxon>
    </lineage>
</organism>
<accession>A0A0H1R590</accession>
<dbReference type="SMART" id="SM00100">
    <property type="entry name" value="cNMP"/>
    <property type="match status" value="1"/>
</dbReference>
<evidence type="ECO:0000256" key="1">
    <source>
        <dbReference type="SAM" id="Phobius"/>
    </source>
</evidence>
<keyword evidence="1" id="KW-0812">Transmembrane</keyword>
<feature type="domain" description="Cyclic nucleotide-binding" evidence="2">
    <location>
        <begin position="92"/>
        <end position="171"/>
    </location>
</feature>
<dbReference type="PROSITE" id="PS50042">
    <property type="entry name" value="CNMP_BINDING_3"/>
    <property type="match status" value="1"/>
</dbReference>
<gene>
    <name evidence="3" type="ORF">AA309_26900</name>
</gene>
<sequence length="220" mass="25239">MTWLDGLAWLAAILAITGSAMRTIIPLRCIGIATNAVSLTYAVFMRAYPSITVNLILLPLNTVRLYQMIRLIRQVKQASKSDLSMEWLKPFMTRRRVKAGEILFAKGDSATCMFYTLSGRYRLKELNIELVQGQVVGEMGFMSPDNRRTQTLECLDDGEVLNISYDEVRQLYFQNPEFGFYFLRLTSERMFKNMEMMEAEIARLKNESAETPFLRQAVSA</sequence>
<dbReference type="SUPFAM" id="SSF51206">
    <property type="entry name" value="cAMP-binding domain-like"/>
    <property type="match status" value="1"/>
</dbReference>
<dbReference type="CDD" id="cd00038">
    <property type="entry name" value="CAP_ED"/>
    <property type="match status" value="1"/>
</dbReference>
<proteinExistence type="predicted"/>
<dbReference type="STRING" id="1225564.AA309_26900"/>
<dbReference type="EMBL" id="LCYG01000091">
    <property type="protein sequence ID" value="KLK90269.1"/>
    <property type="molecule type" value="Genomic_DNA"/>
</dbReference>
<name>A0A0H1R590_9HYPH</name>
<dbReference type="AlphaFoldDB" id="A0A0H1R590"/>
<reference evidence="3 4" key="1">
    <citation type="submission" date="2015-05" db="EMBL/GenBank/DDBJ databases">
        <title>Draft genome sequence of Microvirga vignae strain BR3299, a novel nitrogen fixing bacteria isolated from Brazil semi-aired region.</title>
        <authorList>
            <person name="Zilli J.E."/>
            <person name="Passos S.R."/>
            <person name="Leite J."/>
            <person name="Baldani J.I."/>
            <person name="Xavier G.R."/>
            <person name="Rumjaneck N.G."/>
            <person name="Simoes-Araujo J.L."/>
        </authorList>
    </citation>
    <scope>NUCLEOTIDE SEQUENCE [LARGE SCALE GENOMIC DNA]</scope>
    <source>
        <strain evidence="3 4">BR3299</strain>
    </source>
</reference>
<dbReference type="Pfam" id="PF00027">
    <property type="entry name" value="cNMP_binding"/>
    <property type="match status" value="1"/>
</dbReference>
<keyword evidence="1" id="KW-1133">Transmembrane helix</keyword>
<dbReference type="Gene3D" id="2.60.120.10">
    <property type="entry name" value="Jelly Rolls"/>
    <property type="match status" value="1"/>
</dbReference>
<dbReference type="PATRIC" id="fig|1225564.3.peg.7003"/>
<dbReference type="Proteomes" id="UP000035489">
    <property type="component" value="Unassembled WGS sequence"/>
</dbReference>